<dbReference type="SMART" id="SM01209">
    <property type="entry name" value="GARS_A"/>
    <property type="match status" value="1"/>
</dbReference>
<dbReference type="PANTHER" id="PTHR43472:SF1">
    <property type="entry name" value="PHOSPHORIBOSYLAMINE--GLYCINE LIGASE, CHLOROPLASTIC"/>
    <property type="match status" value="1"/>
</dbReference>
<proteinExistence type="inferred from homology"/>
<dbReference type="InterPro" id="IPR011761">
    <property type="entry name" value="ATP-grasp"/>
</dbReference>
<keyword evidence="5" id="KW-0658">Purine biosynthesis</keyword>
<dbReference type="Pfam" id="PF02844">
    <property type="entry name" value="GARS_N"/>
    <property type="match status" value="1"/>
</dbReference>
<organism evidence="12 13">
    <name type="scientific">Candidatus Ornithospirochaeta avicola</name>
    <dbReference type="NCBI Taxonomy" id="2840896"/>
    <lineage>
        <taxon>Bacteria</taxon>
        <taxon>Pseudomonadati</taxon>
        <taxon>Spirochaetota</taxon>
        <taxon>Spirochaetia</taxon>
        <taxon>Spirochaetales</taxon>
        <taxon>Spirochaetaceae</taxon>
        <taxon>Spirochaetaceae incertae sedis</taxon>
        <taxon>Candidatus Ornithospirochaeta</taxon>
    </lineage>
</organism>
<dbReference type="Gene3D" id="3.40.50.20">
    <property type="match status" value="1"/>
</dbReference>
<dbReference type="EC" id="6.3.4.13" evidence="2"/>
<protein>
    <recommendedName>
        <fullName evidence="2">phosphoribosylamine--glycine ligase</fullName>
        <ecNumber evidence="2">6.3.4.13</ecNumber>
    </recommendedName>
    <alternativeName>
        <fullName evidence="8">Glycinamide ribonucleotide synthetase</fullName>
    </alternativeName>
    <alternativeName>
        <fullName evidence="9">Phosphoribosylglycinamide synthetase</fullName>
    </alternativeName>
</protein>
<dbReference type="Proteomes" id="UP000823936">
    <property type="component" value="Unassembled WGS sequence"/>
</dbReference>
<keyword evidence="3 12" id="KW-0436">Ligase</keyword>
<dbReference type="InterPro" id="IPR016185">
    <property type="entry name" value="PreATP-grasp_dom_sf"/>
</dbReference>
<accession>A0A9D1TMQ0</accession>
<evidence type="ECO:0000256" key="1">
    <source>
        <dbReference type="ARBA" id="ARBA00005174"/>
    </source>
</evidence>
<evidence type="ECO:0000313" key="12">
    <source>
        <dbReference type="EMBL" id="HIV98473.1"/>
    </source>
</evidence>
<evidence type="ECO:0000256" key="3">
    <source>
        <dbReference type="ARBA" id="ARBA00022598"/>
    </source>
</evidence>
<evidence type="ECO:0000313" key="13">
    <source>
        <dbReference type="Proteomes" id="UP000823936"/>
    </source>
</evidence>
<dbReference type="GO" id="GO:0009113">
    <property type="term" value="P:purine nucleobase biosynthetic process"/>
    <property type="evidence" value="ECO:0007669"/>
    <property type="project" value="InterPro"/>
</dbReference>
<evidence type="ECO:0000256" key="5">
    <source>
        <dbReference type="ARBA" id="ARBA00022755"/>
    </source>
</evidence>
<comment type="similarity">
    <text evidence="7">Belongs to the GARS family.</text>
</comment>
<dbReference type="SUPFAM" id="SSF52440">
    <property type="entry name" value="PreATP-grasp domain"/>
    <property type="match status" value="1"/>
</dbReference>
<reference evidence="12" key="1">
    <citation type="journal article" date="2021" name="PeerJ">
        <title>Extensive microbial diversity within the chicken gut microbiome revealed by metagenomics and culture.</title>
        <authorList>
            <person name="Gilroy R."/>
            <person name="Ravi A."/>
            <person name="Getino M."/>
            <person name="Pursley I."/>
            <person name="Horton D.L."/>
            <person name="Alikhan N.F."/>
            <person name="Baker D."/>
            <person name="Gharbi K."/>
            <person name="Hall N."/>
            <person name="Watson M."/>
            <person name="Adriaenssens E.M."/>
            <person name="Foster-Nyarko E."/>
            <person name="Jarju S."/>
            <person name="Secka A."/>
            <person name="Antonio M."/>
            <person name="Oren A."/>
            <person name="Chaudhuri R.R."/>
            <person name="La Ragione R."/>
            <person name="Hildebrand F."/>
            <person name="Pallen M.J."/>
        </authorList>
    </citation>
    <scope>NUCLEOTIDE SEQUENCE</scope>
    <source>
        <strain evidence="12">Gambia11-129</strain>
    </source>
</reference>
<evidence type="ECO:0000256" key="7">
    <source>
        <dbReference type="ARBA" id="ARBA00038345"/>
    </source>
</evidence>
<evidence type="ECO:0000256" key="9">
    <source>
        <dbReference type="ARBA" id="ARBA00042864"/>
    </source>
</evidence>
<dbReference type="AlphaFoldDB" id="A0A9D1TMQ0"/>
<dbReference type="NCBIfam" id="TIGR00877">
    <property type="entry name" value="purD"/>
    <property type="match status" value="1"/>
</dbReference>
<dbReference type="Gene3D" id="3.30.470.20">
    <property type="entry name" value="ATP-grasp fold, B domain"/>
    <property type="match status" value="1"/>
</dbReference>
<keyword evidence="6 10" id="KW-0067">ATP-binding</keyword>
<reference evidence="12" key="2">
    <citation type="submission" date="2021-04" db="EMBL/GenBank/DDBJ databases">
        <authorList>
            <person name="Gilroy R."/>
        </authorList>
    </citation>
    <scope>NUCLEOTIDE SEQUENCE</scope>
    <source>
        <strain evidence="12">Gambia11-129</strain>
    </source>
</reference>
<dbReference type="InterPro" id="IPR020561">
    <property type="entry name" value="PRibGlycinamid_synth_ATP-grasp"/>
</dbReference>
<evidence type="ECO:0000256" key="6">
    <source>
        <dbReference type="ARBA" id="ARBA00022840"/>
    </source>
</evidence>
<dbReference type="InterPro" id="IPR000115">
    <property type="entry name" value="PRibGlycinamide_synth"/>
</dbReference>
<dbReference type="GO" id="GO:0006164">
    <property type="term" value="P:purine nucleotide biosynthetic process"/>
    <property type="evidence" value="ECO:0007669"/>
    <property type="project" value="UniProtKB-KW"/>
</dbReference>
<dbReference type="PANTHER" id="PTHR43472">
    <property type="entry name" value="PHOSPHORIBOSYLAMINE--GLYCINE LIGASE"/>
    <property type="match status" value="1"/>
</dbReference>
<gene>
    <name evidence="12" type="primary">purD</name>
    <name evidence="12" type="ORF">IAB12_01680</name>
</gene>
<comment type="pathway">
    <text evidence="1">Purine metabolism; IMP biosynthesis via de novo pathway; N(1)-(5-phospho-D-ribosyl)glycinamide from 5-phospho-alpha-D-ribose 1-diphosphate: step 2/2.</text>
</comment>
<evidence type="ECO:0000256" key="2">
    <source>
        <dbReference type="ARBA" id="ARBA00013255"/>
    </source>
</evidence>
<dbReference type="GO" id="GO:0046872">
    <property type="term" value="F:metal ion binding"/>
    <property type="evidence" value="ECO:0007669"/>
    <property type="project" value="InterPro"/>
</dbReference>
<evidence type="ECO:0000259" key="11">
    <source>
        <dbReference type="PROSITE" id="PS50975"/>
    </source>
</evidence>
<feature type="domain" description="ATP-grasp" evidence="11">
    <location>
        <begin position="108"/>
        <end position="307"/>
    </location>
</feature>
<dbReference type="SUPFAM" id="SSF56059">
    <property type="entry name" value="Glutathione synthetase ATP-binding domain-like"/>
    <property type="match status" value="1"/>
</dbReference>
<dbReference type="InterPro" id="IPR011054">
    <property type="entry name" value="Rudment_hybrid_motif"/>
</dbReference>
<dbReference type="GO" id="GO:0005524">
    <property type="term" value="F:ATP binding"/>
    <property type="evidence" value="ECO:0007669"/>
    <property type="project" value="UniProtKB-UniRule"/>
</dbReference>
<dbReference type="SMART" id="SM01210">
    <property type="entry name" value="GARS_C"/>
    <property type="match status" value="1"/>
</dbReference>
<dbReference type="Pfam" id="PF01071">
    <property type="entry name" value="GARS_A"/>
    <property type="match status" value="1"/>
</dbReference>
<dbReference type="Gene3D" id="3.90.600.10">
    <property type="entry name" value="Phosphoribosylglycinamide synthetase, C-terminal domain"/>
    <property type="match status" value="1"/>
</dbReference>
<evidence type="ECO:0000256" key="10">
    <source>
        <dbReference type="PROSITE-ProRule" id="PRU00409"/>
    </source>
</evidence>
<dbReference type="InterPro" id="IPR020560">
    <property type="entry name" value="PRibGlycinamide_synth_C-dom"/>
</dbReference>
<name>A0A9D1TMQ0_9SPIO</name>
<comment type="caution">
    <text evidence="12">The sequence shown here is derived from an EMBL/GenBank/DDBJ whole genome shotgun (WGS) entry which is preliminary data.</text>
</comment>
<dbReference type="InterPro" id="IPR037123">
    <property type="entry name" value="PRibGlycinamide_synth_C_sf"/>
</dbReference>
<dbReference type="EMBL" id="DXHU01000006">
    <property type="protein sequence ID" value="HIV98473.1"/>
    <property type="molecule type" value="Genomic_DNA"/>
</dbReference>
<dbReference type="Pfam" id="PF02843">
    <property type="entry name" value="GARS_C"/>
    <property type="match status" value="1"/>
</dbReference>
<dbReference type="SUPFAM" id="SSF51246">
    <property type="entry name" value="Rudiment single hybrid motif"/>
    <property type="match status" value="1"/>
</dbReference>
<evidence type="ECO:0000256" key="4">
    <source>
        <dbReference type="ARBA" id="ARBA00022741"/>
    </source>
</evidence>
<dbReference type="PROSITE" id="PS50975">
    <property type="entry name" value="ATP_GRASP"/>
    <property type="match status" value="1"/>
</dbReference>
<dbReference type="GO" id="GO:0004637">
    <property type="term" value="F:phosphoribosylamine-glycine ligase activity"/>
    <property type="evidence" value="ECO:0007669"/>
    <property type="project" value="UniProtKB-EC"/>
</dbReference>
<sequence>MRILVLGSGAKDSAAAWYISKSSLLSGLFMARGNYLSQDYAVRLSSLDPSDKESVYRACLEHKIDLVFVGTEAPLLSGIIEYLNERGIDTFGCPSRAIKLEDDKAFARSFSDRHNIPTTKRSLFADSAMLARYLERHKGKHYIIKSNSISPSREILHSDDTEKLIQYAKHLLLRGPVLLEEFVPGLPVTCTVMLDNSGYVCLPFASEYTSRLSSDNTPTGGMGAICPVPLSDEEIKAIKERIIEPTLYALKAERMRYRGVLTFSIIIKEDKEPVLVDYHVRFNDPALQAMVPLLETDALKILIAMKEDRLSDLEIKTNALIAVAVVYASQGYPENPEKGKKITGLTHFKRMGLGGSLLFAGAVAQDEDGNPVTSGGRCITVVGLADTVKEANERAYRTIGSLKIDGGFYRQDIGNRFFEED</sequence>
<evidence type="ECO:0000256" key="8">
    <source>
        <dbReference type="ARBA" id="ARBA00042242"/>
    </source>
</evidence>
<dbReference type="InterPro" id="IPR020562">
    <property type="entry name" value="PRibGlycinamide_synth_N"/>
</dbReference>
<keyword evidence="4 10" id="KW-0547">Nucleotide-binding</keyword>